<proteinExistence type="predicted"/>
<dbReference type="SUPFAM" id="SSF53474">
    <property type="entry name" value="alpha/beta-Hydrolases"/>
    <property type="match status" value="1"/>
</dbReference>
<dbReference type="Gene3D" id="3.40.50.1820">
    <property type="entry name" value="alpha/beta hydrolase"/>
    <property type="match status" value="1"/>
</dbReference>
<dbReference type="PANTHER" id="PTHR43433:SF5">
    <property type="entry name" value="AB HYDROLASE-1 DOMAIN-CONTAINING PROTEIN"/>
    <property type="match status" value="1"/>
</dbReference>
<gene>
    <name evidence="2" type="ORF">GYMLUDRAFT_45343</name>
</gene>
<organism evidence="2 3">
    <name type="scientific">Collybiopsis luxurians FD-317 M1</name>
    <dbReference type="NCBI Taxonomy" id="944289"/>
    <lineage>
        <taxon>Eukaryota</taxon>
        <taxon>Fungi</taxon>
        <taxon>Dikarya</taxon>
        <taxon>Basidiomycota</taxon>
        <taxon>Agaricomycotina</taxon>
        <taxon>Agaricomycetes</taxon>
        <taxon>Agaricomycetidae</taxon>
        <taxon>Agaricales</taxon>
        <taxon>Marasmiineae</taxon>
        <taxon>Omphalotaceae</taxon>
        <taxon>Collybiopsis</taxon>
        <taxon>Collybiopsis luxurians</taxon>
    </lineage>
</organism>
<dbReference type="InterPro" id="IPR029058">
    <property type="entry name" value="AB_hydrolase_fold"/>
</dbReference>
<evidence type="ECO:0000313" key="2">
    <source>
        <dbReference type="EMBL" id="KIK58149.1"/>
    </source>
</evidence>
<sequence>MAPSSQFSLLRLPNGVNIAYEILGTRFLGYRRPIVLISGLSIVRKDWSLLAQSLAQSRPVLVYDHRGIGDSVCSPSAVEEISIETMTLDLLALLIHLKWKEIAICGWSMGGVVAQQLLVLPFHPHRPRTLPFRVTHVFLAGTRSVVLSPDQHGFQKRVPQTLTPEERMKLVRTVLARTFDPTWLSQNQAHFENLFRGWLTGVRPAGTIAKQQQAVASFNFHHLLAYIPRDIKILVIHGELDQIIPYSAGRDIPSYIPSAKFMSIGRGAGQVYSPTFGHCWFQYFNINMWREVLERHMSS</sequence>
<dbReference type="PRINTS" id="PR00111">
    <property type="entry name" value="ABHYDROLASE"/>
</dbReference>
<feature type="domain" description="AB hydrolase-1" evidence="1">
    <location>
        <begin position="33"/>
        <end position="263"/>
    </location>
</feature>
<dbReference type="Proteomes" id="UP000053593">
    <property type="component" value="Unassembled WGS sequence"/>
</dbReference>
<dbReference type="PANTHER" id="PTHR43433">
    <property type="entry name" value="HYDROLASE, ALPHA/BETA FOLD FAMILY PROTEIN"/>
    <property type="match status" value="1"/>
</dbReference>
<dbReference type="OrthoDB" id="8119704at2759"/>
<dbReference type="EMBL" id="KN834786">
    <property type="protein sequence ID" value="KIK58149.1"/>
    <property type="molecule type" value="Genomic_DNA"/>
</dbReference>
<dbReference type="Pfam" id="PF00561">
    <property type="entry name" value="Abhydrolase_1"/>
    <property type="match status" value="1"/>
</dbReference>
<dbReference type="HOGENOM" id="CLU_020336_25_0_1"/>
<keyword evidence="3" id="KW-1185">Reference proteome</keyword>
<dbReference type="InterPro" id="IPR050471">
    <property type="entry name" value="AB_hydrolase"/>
</dbReference>
<protein>
    <recommendedName>
        <fullName evidence="1">AB hydrolase-1 domain-containing protein</fullName>
    </recommendedName>
</protein>
<name>A0A0D0C6K8_9AGAR</name>
<dbReference type="InterPro" id="IPR000073">
    <property type="entry name" value="AB_hydrolase_1"/>
</dbReference>
<evidence type="ECO:0000313" key="3">
    <source>
        <dbReference type="Proteomes" id="UP000053593"/>
    </source>
</evidence>
<dbReference type="AlphaFoldDB" id="A0A0D0C6K8"/>
<accession>A0A0D0C6K8</accession>
<evidence type="ECO:0000259" key="1">
    <source>
        <dbReference type="Pfam" id="PF00561"/>
    </source>
</evidence>
<reference evidence="2 3" key="1">
    <citation type="submission" date="2014-04" db="EMBL/GenBank/DDBJ databases">
        <title>Evolutionary Origins and Diversification of the Mycorrhizal Mutualists.</title>
        <authorList>
            <consortium name="DOE Joint Genome Institute"/>
            <consortium name="Mycorrhizal Genomics Consortium"/>
            <person name="Kohler A."/>
            <person name="Kuo A."/>
            <person name="Nagy L.G."/>
            <person name="Floudas D."/>
            <person name="Copeland A."/>
            <person name="Barry K.W."/>
            <person name="Cichocki N."/>
            <person name="Veneault-Fourrey C."/>
            <person name="LaButti K."/>
            <person name="Lindquist E.A."/>
            <person name="Lipzen A."/>
            <person name="Lundell T."/>
            <person name="Morin E."/>
            <person name="Murat C."/>
            <person name="Riley R."/>
            <person name="Ohm R."/>
            <person name="Sun H."/>
            <person name="Tunlid A."/>
            <person name="Henrissat B."/>
            <person name="Grigoriev I.V."/>
            <person name="Hibbett D.S."/>
            <person name="Martin F."/>
        </authorList>
    </citation>
    <scope>NUCLEOTIDE SEQUENCE [LARGE SCALE GENOMIC DNA]</scope>
    <source>
        <strain evidence="2 3">FD-317 M1</strain>
    </source>
</reference>